<evidence type="ECO:0000313" key="3">
    <source>
        <dbReference type="Proteomes" id="UP000092444"/>
    </source>
</evidence>
<dbReference type="VEuPathDB" id="VectorBase:GMOY013086"/>
<dbReference type="AlphaFoldDB" id="A0A1B0GGJ2"/>
<organism evidence="2 3">
    <name type="scientific">Glossina morsitans morsitans</name>
    <name type="common">Savannah tsetse fly</name>
    <dbReference type="NCBI Taxonomy" id="37546"/>
    <lineage>
        <taxon>Eukaryota</taxon>
        <taxon>Metazoa</taxon>
        <taxon>Ecdysozoa</taxon>
        <taxon>Arthropoda</taxon>
        <taxon>Hexapoda</taxon>
        <taxon>Insecta</taxon>
        <taxon>Pterygota</taxon>
        <taxon>Neoptera</taxon>
        <taxon>Endopterygota</taxon>
        <taxon>Diptera</taxon>
        <taxon>Brachycera</taxon>
        <taxon>Muscomorpha</taxon>
        <taxon>Hippoboscoidea</taxon>
        <taxon>Glossinidae</taxon>
        <taxon>Glossina</taxon>
    </lineage>
</organism>
<dbReference type="STRING" id="37546.A0A1B0GGJ2"/>
<keyword evidence="3" id="KW-1185">Reference proteome</keyword>
<name>A0A1B0GGJ2_GLOMM</name>
<dbReference type="Proteomes" id="UP000092444">
    <property type="component" value="Unassembled WGS sequence"/>
</dbReference>
<feature type="region of interest" description="Disordered" evidence="1">
    <location>
        <begin position="41"/>
        <end position="70"/>
    </location>
</feature>
<proteinExistence type="predicted"/>
<reference evidence="2" key="1">
    <citation type="submission" date="2020-05" db="UniProtKB">
        <authorList>
            <consortium name="EnsemblMetazoa"/>
        </authorList>
    </citation>
    <scope>IDENTIFICATION</scope>
    <source>
        <strain evidence="2">Yale</strain>
    </source>
</reference>
<accession>A0A1B0GGJ2</accession>
<sequence length="70" mass="8059">MSYKLWQACWIVINAYFDEKGLVRQQLDSFCFSAYLNATNMSDENDDSMQDSETEQDDETPFLASMSDAP</sequence>
<dbReference type="EMBL" id="CCAG010019856">
    <property type="status" value="NOT_ANNOTATED_CDS"/>
    <property type="molecule type" value="Genomic_DNA"/>
</dbReference>
<protein>
    <submittedName>
        <fullName evidence="2">Uncharacterized protein</fullName>
    </submittedName>
</protein>
<evidence type="ECO:0000313" key="2">
    <source>
        <dbReference type="EnsemblMetazoa" id="GMOY013086-PA"/>
    </source>
</evidence>
<feature type="compositionally biased region" description="Acidic residues" evidence="1">
    <location>
        <begin position="43"/>
        <end position="60"/>
    </location>
</feature>
<evidence type="ECO:0000256" key="1">
    <source>
        <dbReference type="SAM" id="MobiDB-lite"/>
    </source>
</evidence>
<dbReference type="EnsemblMetazoa" id="GMOY013086-RA">
    <property type="protein sequence ID" value="GMOY013086-PA"/>
    <property type="gene ID" value="GMOY013086"/>
</dbReference>